<dbReference type="AlphaFoldDB" id="A0A5B7CN65"/>
<dbReference type="Proteomes" id="UP000324222">
    <property type="component" value="Unassembled WGS sequence"/>
</dbReference>
<comment type="caution">
    <text evidence="1">The sequence shown here is derived from an EMBL/GenBank/DDBJ whole genome shotgun (WGS) entry which is preliminary data.</text>
</comment>
<accession>A0A5B7CN65</accession>
<name>A0A5B7CN65_PORTR</name>
<gene>
    <name evidence="1" type="ORF">E2C01_003841</name>
</gene>
<organism evidence="1 2">
    <name type="scientific">Portunus trituberculatus</name>
    <name type="common">Swimming crab</name>
    <name type="synonym">Neptunus trituberculatus</name>
    <dbReference type="NCBI Taxonomy" id="210409"/>
    <lineage>
        <taxon>Eukaryota</taxon>
        <taxon>Metazoa</taxon>
        <taxon>Ecdysozoa</taxon>
        <taxon>Arthropoda</taxon>
        <taxon>Crustacea</taxon>
        <taxon>Multicrustacea</taxon>
        <taxon>Malacostraca</taxon>
        <taxon>Eumalacostraca</taxon>
        <taxon>Eucarida</taxon>
        <taxon>Decapoda</taxon>
        <taxon>Pleocyemata</taxon>
        <taxon>Brachyura</taxon>
        <taxon>Eubrachyura</taxon>
        <taxon>Portunoidea</taxon>
        <taxon>Portunidae</taxon>
        <taxon>Portuninae</taxon>
        <taxon>Portunus</taxon>
    </lineage>
</organism>
<evidence type="ECO:0000313" key="1">
    <source>
        <dbReference type="EMBL" id="MPC11182.1"/>
    </source>
</evidence>
<dbReference type="EMBL" id="VSRR010000149">
    <property type="protein sequence ID" value="MPC11182.1"/>
    <property type="molecule type" value="Genomic_DNA"/>
</dbReference>
<sequence>MEYSPHGDGIVAVSGAYRWSSGGVSVGRCRLSLESCSKTTAVYITDGKRDISIITVYIPTRTSAWNYEQYQMERTTEDLVGRDGKMWD</sequence>
<proteinExistence type="predicted"/>
<reference evidence="1 2" key="1">
    <citation type="submission" date="2019-05" db="EMBL/GenBank/DDBJ databases">
        <title>Another draft genome of Portunus trituberculatus and its Hox gene families provides insights of decapod evolution.</title>
        <authorList>
            <person name="Jeong J.-H."/>
            <person name="Song I."/>
            <person name="Kim S."/>
            <person name="Choi T."/>
            <person name="Kim D."/>
            <person name="Ryu S."/>
            <person name="Kim W."/>
        </authorList>
    </citation>
    <scope>NUCLEOTIDE SEQUENCE [LARGE SCALE GENOMIC DNA]</scope>
    <source>
        <tissue evidence="1">Muscle</tissue>
    </source>
</reference>
<evidence type="ECO:0000313" key="2">
    <source>
        <dbReference type="Proteomes" id="UP000324222"/>
    </source>
</evidence>
<protein>
    <submittedName>
        <fullName evidence="1">Uncharacterized protein</fullName>
    </submittedName>
</protein>
<keyword evidence="2" id="KW-1185">Reference proteome</keyword>